<dbReference type="STRING" id="1033810.HLPCO_002861"/>
<protein>
    <submittedName>
        <fullName evidence="1">YheC/D like ATP-grasp protein</fullName>
    </submittedName>
</protein>
<accession>U2DRC0</accession>
<proteinExistence type="predicted"/>
<dbReference type="Proteomes" id="UP000005707">
    <property type="component" value="Unassembled WGS sequence"/>
</dbReference>
<reference evidence="1 2" key="1">
    <citation type="journal article" date="2011" name="J. Bacteriol.">
        <title>Genome sequence of Haloplasma contractile, an unusual contractile bacterium from a deep-sea anoxic brine lake.</title>
        <authorList>
            <person name="Antunes A."/>
            <person name="Alam I."/>
            <person name="El Dorry H."/>
            <person name="Siam R."/>
            <person name="Robertson A."/>
            <person name="Bajic V.B."/>
            <person name="Stingl U."/>
        </authorList>
    </citation>
    <scope>NUCLEOTIDE SEQUENCE [LARGE SCALE GENOMIC DNA]</scope>
    <source>
        <strain evidence="1 2">SSD-17B</strain>
    </source>
</reference>
<keyword evidence="2" id="KW-1185">Reference proteome</keyword>
<sequence length="345" mass="40157">MTLIGMLHHRKRPQKVTKSYAYAAVAKAEGSELLYFSPKMVDFKKRVINGFIYKDGGWKQIESRFPDVIYNAGSPIKLNRSKKIITRLKEHIPFTTHSIGNKMSVYNRIQKEGEFSNYLIPSSYVKSAGDVLGYLEHNQKIVFKPVKGHKGEGITFIEEQGEDYYTKSLGSNKREINYKELIDYIQSKIEEDLYLVQPYINSKTKSGHSYDVRSHIQKDGNNNWVITSIYPRINLSDSIITNINSGGATNYLVPFLKQEFGDEYYDVKQYLERFSLQLASHMEEIQKKYFDEQIDEIGIDIGLDKKKKIWVYEVNWRPGCPPAFYLELDVVKNMIQYCLYLAKKR</sequence>
<dbReference type="RefSeq" id="WP_008824659.1">
    <property type="nucleotide sequence ID" value="NZ_AFNU02000016.1"/>
</dbReference>
<reference evidence="1 2" key="2">
    <citation type="journal article" date="2013" name="PLoS ONE">
        <title>INDIGO - INtegrated Data Warehouse of MIcrobial GenOmes with Examples from the Red Sea Extremophiles.</title>
        <authorList>
            <person name="Alam I."/>
            <person name="Antunes A."/>
            <person name="Kamau A.A."/>
            <person name="Ba Alawi W."/>
            <person name="Kalkatawi M."/>
            <person name="Stingl U."/>
            <person name="Bajic V.B."/>
        </authorList>
    </citation>
    <scope>NUCLEOTIDE SEQUENCE [LARGE SCALE GENOMIC DNA]</scope>
    <source>
        <strain evidence="1 2">SSD-17B</strain>
    </source>
</reference>
<gene>
    <name evidence="1" type="ORF">HLPCO_002861</name>
</gene>
<dbReference type="InterPro" id="IPR026838">
    <property type="entry name" value="YheC/D"/>
</dbReference>
<dbReference type="Gene3D" id="3.30.470.20">
    <property type="entry name" value="ATP-grasp fold, B domain"/>
    <property type="match status" value="1"/>
</dbReference>
<name>U2DRC0_9MOLU</name>
<dbReference type="FunCoup" id="U2DRC0">
    <property type="interactions" value="13"/>
</dbReference>
<organism evidence="1 2">
    <name type="scientific">Haloplasma contractile SSD-17B</name>
    <dbReference type="NCBI Taxonomy" id="1033810"/>
    <lineage>
        <taxon>Bacteria</taxon>
        <taxon>Bacillati</taxon>
        <taxon>Mycoplasmatota</taxon>
        <taxon>Mollicutes</taxon>
        <taxon>Haloplasmatales</taxon>
        <taxon>Haloplasmataceae</taxon>
        <taxon>Haloplasma</taxon>
    </lineage>
</organism>
<dbReference type="InParanoid" id="U2DRC0"/>
<dbReference type="OrthoDB" id="7869153at2"/>
<evidence type="ECO:0000313" key="2">
    <source>
        <dbReference type="Proteomes" id="UP000005707"/>
    </source>
</evidence>
<dbReference type="Pfam" id="PF14398">
    <property type="entry name" value="ATPgrasp_YheCD"/>
    <property type="match status" value="1"/>
</dbReference>
<dbReference type="SUPFAM" id="SSF56059">
    <property type="entry name" value="Glutathione synthetase ATP-binding domain-like"/>
    <property type="match status" value="1"/>
</dbReference>
<evidence type="ECO:0000313" key="1">
    <source>
        <dbReference type="EMBL" id="ERJ11122.1"/>
    </source>
</evidence>
<dbReference type="EMBL" id="AFNU02000016">
    <property type="protein sequence ID" value="ERJ11122.1"/>
    <property type="molecule type" value="Genomic_DNA"/>
</dbReference>
<dbReference type="AlphaFoldDB" id="U2DRC0"/>
<comment type="caution">
    <text evidence="1">The sequence shown here is derived from an EMBL/GenBank/DDBJ whole genome shotgun (WGS) entry which is preliminary data.</text>
</comment>
<dbReference type="eggNOG" id="COG0189">
    <property type="taxonomic scope" value="Bacteria"/>
</dbReference>